<dbReference type="InterPro" id="IPR046357">
    <property type="entry name" value="PPIase_dom_sf"/>
</dbReference>
<keyword evidence="2 3" id="KW-0697">Rotamase</keyword>
<reference evidence="8" key="1">
    <citation type="journal article" date="2019" name="Int. J. Syst. Evol. Microbiol.">
        <title>The Global Catalogue of Microorganisms (GCM) 10K type strain sequencing project: providing services to taxonomists for standard genome sequencing and annotation.</title>
        <authorList>
            <consortium name="The Broad Institute Genomics Platform"/>
            <consortium name="The Broad Institute Genome Sequencing Center for Infectious Disease"/>
            <person name="Wu L."/>
            <person name="Ma J."/>
        </authorList>
    </citation>
    <scope>NUCLEOTIDE SEQUENCE [LARGE SCALE GENOMIC DNA]</scope>
    <source>
        <strain evidence="8">JCM 17919</strain>
    </source>
</reference>
<keyword evidence="5" id="KW-0732">Signal</keyword>
<comment type="catalytic activity">
    <reaction evidence="1 3 4">
        <text>[protein]-peptidylproline (omega=180) = [protein]-peptidylproline (omega=0)</text>
        <dbReference type="Rhea" id="RHEA:16237"/>
        <dbReference type="Rhea" id="RHEA-COMP:10747"/>
        <dbReference type="Rhea" id="RHEA-COMP:10748"/>
        <dbReference type="ChEBI" id="CHEBI:83833"/>
        <dbReference type="ChEBI" id="CHEBI:83834"/>
        <dbReference type="EC" id="5.2.1.8"/>
    </reaction>
</comment>
<evidence type="ECO:0000256" key="5">
    <source>
        <dbReference type="SAM" id="SignalP"/>
    </source>
</evidence>
<proteinExistence type="inferred from homology"/>
<dbReference type="EMBL" id="BAABGY010000007">
    <property type="protein sequence ID" value="GAA4333685.1"/>
    <property type="molecule type" value="Genomic_DNA"/>
</dbReference>
<evidence type="ECO:0000259" key="6">
    <source>
        <dbReference type="PROSITE" id="PS50059"/>
    </source>
</evidence>
<dbReference type="Gene3D" id="3.10.50.40">
    <property type="match status" value="1"/>
</dbReference>
<accession>A0ABP8H305</accession>
<dbReference type="EC" id="5.2.1.8" evidence="4"/>
<sequence length="176" mass="18894">MSILKVQNTMLKTLIASLLALTVFAGCIKGRDEVRCQYDACAVKATNAEIDSVRAYLAANNITDAIQHCSGVFYRITVAGTGAQPEPCSFIGASYTGRRVDGSVFDAGTFPQPYQLTALIRGWTNILPLVKTGGEVILYIPPSLGYGGREIRDANNNLVLAANSMLIFTVQLTSVQ</sequence>
<dbReference type="Pfam" id="PF00254">
    <property type="entry name" value="FKBP_C"/>
    <property type="match status" value="1"/>
</dbReference>
<comment type="similarity">
    <text evidence="4">Belongs to the FKBP-type PPIase family.</text>
</comment>
<evidence type="ECO:0000313" key="8">
    <source>
        <dbReference type="Proteomes" id="UP001501725"/>
    </source>
</evidence>
<evidence type="ECO:0000256" key="2">
    <source>
        <dbReference type="ARBA" id="ARBA00023110"/>
    </source>
</evidence>
<evidence type="ECO:0000313" key="7">
    <source>
        <dbReference type="EMBL" id="GAA4333685.1"/>
    </source>
</evidence>
<feature type="chain" id="PRO_5046144046" description="Peptidyl-prolyl cis-trans isomerase" evidence="5">
    <location>
        <begin position="26"/>
        <end position="176"/>
    </location>
</feature>
<evidence type="ECO:0000256" key="1">
    <source>
        <dbReference type="ARBA" id="ARBA00000971"/>
    </source>
</evidence>
<dbReference type="PROSITE" id="PS50059">
    <property type="entry name" value="FKBP_PPIASE"/>
    <property type="match status" value="1"/>
</dbReference>
<gene>
    <name evidence="7" type="ORF">GCM10023184_27040</name>
</gene>
<feature type="signal peptide" evidence="5">
    <location>
        <begin position="1"/>
        <end position="25"/>
    </location>
</feature>
<keyword evidence="8" id="KW-1185">Reference proteome</keyword>
<protein>
    <recommendedName>
        <fullName evidence="4">Peptidyl-prolyl cis-trans isomerase</fullName>
        <ecNumber evidence="4">5.2.1.8</ecNumber>
    </recommendedName>
</protein>
<dbReference type="PROSITE" id="PS51257">
    <property type="entry name" value="PROKAR_LIPOPROTEIN"/>
    <property type="match status" value="1"/>
</dbReference>
<dbReference type="InterPro" id="IPR001179">
    <property type="entry name" value="PPIase_FKBP_dom"/>
</dbReference>
<feature type="domain" description="PPIase FKBP-type" evidence="6">
    <location>
        <begin position="88"/>
        <end position="176"/>
    </location>
</feature>
<evidence type="ECO:0000256" key="3">
    <source>
        <dbReference type="PROSITE-ProRule" id="PRU00277"/>
    </source>
</evidence>
<organism evidence="7 8">
    <name type="scientific">Flaviaesturariibacter amylovorans</name>
    <dbReference type="NCBI Taxonomy" id="1084520"/>
    <lineage>
        <taxon>Bacteria</taxon>
        <taxon>Pseudomonadati</taxon>
        <taxon>Bacteroidota</taxon>
        <taxon>Chitinophagia</taxon>
        <taxon>Chitinophagales</taxon>
        <taxon>Chitinophagaceae</taxon>
        <taxon>Flaviaestuariibacter</taxon>
    </lineage>
</organism>
<evidence type="ECO:0000256" key="4">
    <source>
        <dbReference type="RuleBase" id="RU003915"/>
    </source>
</evidence>
<comment type="caution">
    <text evidence="7">The sequence shown here is derived from an EMBL/GenBank/DDBJ whole genome shotgun (WGS) entry which is preliminary data.</text>
</comment>
<keyword evidence="3 4" id="KW-0413">Isomerase</keyword>
<dbReference type="SUPFAM" id="SSF54534">
    <property type="entry name" value="FKBP-like"/>
    <property type="match status" value="1"/>
</dbReference>
<dbReference type="Proteomes" id="UP001501725">
    <property type="component" value="Unassembled WGS sequence"/>
</dbReference>
<name>A0ABP8H305_9BACT</name>